<dbReference type="OrthoDB" id="9865217at2"/>
<feature type="region of interest" description="Disordered" evidence="1">
    <location>
        <begin position="134"/>
        <end position="162"/>
    </location>
</feature>
<feature type="region of interest" description="Disordered" evidence="1">
    <location>
        <begin position="103"/>
        <end position="122"/>
    </location>
</feature>
<protein>
    <submittedName>
        <fullName evidence="2">Uncharacterized protein</fullName>
    </submittedName>
</protein>
<evidence type="ECO:0000313" key="3">
    <source>
        <dbReference type="Proteomes" id="UP000007471"/>
    </source>
</evidence>
<reference evidence="3" key="1">
    <citation type="submission" date="2011-01" db="EMBL/GenBank/DDBJ databases">
        <title>Complete sequence of chromosome of Mesorhizobium ciceri bv. biserrulae WSM1271.</title>
        <authorList>
            <person name="Lucas S."/>
            <person name="Copeland A."/>
            <person name="Lapidus A."/>
            <person name="Cheng J.-F."/>
            <person name="Goodwin L."/>
            <person name="Pitluck S."/>
            <person name="Teshima H."/>
            <person name="Detter J.C."/>
            <person name="Han C."/>
            <person name="Tapia R."/>
            <person name="Land M."/>
            <person name="Hauser L."/>
            <person name="Kyrpides N."/>
            <person name="Ivanova N."/>
            <person name="Nandasena K."/>
            <person name="Reeve W.G."/>
            <person name="Howieson J.G."/>
            <person name="O'Hara G."/>
            <person name="Tiwari R.P."/>
            <person name="Woyke T."/>
        </authorList>
    </citation>
    <scope>NUCLEOTIDE SEQUENCE [LARGE SCALE GENOMIC DNA]</scope>
    <source>
        <strain evidence="3">HAMBI 2942 / LMG 23838 / WSM1271</strain>
    </source>
</reference>
<dbReference type="HOGENOM" id="CLU_1223539_0_0_5"/>
<accession>E8TGN5</accession>
<name>E8TGN5_MESCW</name>
<proteinExistence type="predicted"/>
<evidence type="ECO:0000256" key="1">
    <source>
        <dbReference type="SAM" id="MobiDB-lite"/>
    </source>
</evidence>
<dbReference type="KEGG" id="mci:Mesci_5670"/>
<dbReference type="AlphaFoldDB" id="E8TGN5"/>
<organism evidence="2 3">
    <name type="scientific">Mesorhizobium ciceri biovar biserrulae (strain HAMBI 2942 / LMG 23838 / WSM1271)</name>
    <dbReference type="NCBI Taxonomy" id="765698"/>
    <lineage>
        <taxon>Bacteria</taxon>
        <taxon>Pseudomonadati</taxon>
        <taxon>Pseudomonadota</taxon>
        <taxon>Alphaproteobacteria</taxon>
        <taxon>Hyphomicrobiales</taxon>
        <taxon>Phyllobacteriaceae</taxon>
        <taxon>Mesorhizobium</taxon>
    </lineage>
</organism>
<dbReference type="Proteomes" id="UP000007471">
    <property type="component" value="Chromosome"/>
</dbReference>
<dbReference type="EMBL" id="CP002447">
    <property type="protein sequence ID" value="ADV14748.1"/>
    <property type="molecule type" value="Genomic_DNA"/>
</dbReference>
<feature type="compositionally biased region" description="Basic and acidic residues" evidence="1">
    <location>
        <begin position="103"/>
        <end position="114"/>
    </location>
</feature>
<sequence>MTRRRNSRGKLYCLFALKVLNRRARSRSASAQPACPVAALESWIRFFGCITRDRSPAHFQGQQDRLFERLSAYRLPVQVGGACRRSRQGPPLAVRRVCDVEPSARKRPAEEAKPGRRRSKHEINIRRPVSLGILENRSGPTGAGCGQAASATDRSGKSMLGNRSSRLTRVGVIADDGGPLSQSGAHRLALSAARQCWRCDKAGWTDCFGFKCFFHWHTFCAAPRCQ</sequence>
<gene>
    <name evidence="2" type="ordered locus">Mesci_5670</name>
</gene>
<evidence type="ECO:0000313" key="2">
    <source>
        <dbReference type="EMBL" id="ADV14748.1"/>
    </source>
</evidence>